<reference evidence="1" key="1">
    <citation type="submission" date="2018-02" db="EMBL/GenBank/DDBJ databases">
        <title>Rhizophora mucronata_Transcriptome.</title>
        <authorList>
            <person name="Meera S.P."/>
            <person name="Sreeshan A."/>
            <person name="Augustine A."/>
        </authorList>
    </citation>
    <scope>NUCLEOTIDE SEQUENCE</scope>
    <source>
        <tissue evidence="1">Leaf</tissue>
    </source>
</reference>
<protein>
    <submittedName>
        <fullName evidence="1">Uncharacterized protein</fullName>
    </submittedName>
</protein>
<dbReference type="EMBL" id="GGEC01064986">
    <property type="protein sequence ID" value="MBX45470.1"/>
    <property type="molecule type" value="Transcribed_RNA"/>
</dbReference>
<accession>A0A2P2NST8</accession>
<name>A0A2P2NST8_RHIMU</name>
<organism evidence="1">
    <name type="scientific">Rhizophora mucronata</name>
    <name type="common">Asiatic mangrove</name>
    <dbReference type="NCBI Taxonomy" id="61149"/>
    <lineage>
        <taxon>Eukaryota</taxon>
        <taxon>Viridiplantae</taxon>
        <taxon>Streptophyta</taxon>
        <taxon>Embryophyta</taxon>
        <taxon>Tracheophyta</taxon>
        <taxon>Spermatophyta</taxon>
        <taxon>Magnoliopsida</taxon>
        <taxon>eudicotyledons</taxon>
        <taxon>Gunneridae</taxon>
        <taxon>Pentapetalae</taxon>
        <taxon>rosids</taxon>
        <taxon>fabids</taxon>
        <taxon>Malpighiales</taxon>
        <taxon>Rhizophoraceae</taxon>
        <taxon>Rhizophora</taxon>
    </lineage>
</organism>
<proteinExistence type="predicted"/>
<sequence length="37" mass="4251">MKITPTSIRWQERWSETRIRAAGAEGNGQEKGTTFKQ</sequence>
<evidence type="ECO:0000313" key="1">
    <source>
        <dbReference type="EMBL" id="MBX45470.1"/>
    </source>
</evidence>
<dbReference type="AlphaFoldDB" id="A0A2P2NST8"/>